<dbReference type="FunFam" id="3.40.50.300:FF:000216">
    <property type="entry name" value="Type VII secretion ATPase EccA"/>
    <property type="match status" value="1"/>
</dbReference>
<evidence type="ECO:0000313" key="6">
    <source>
        <dbReference type="EMBL" id="KYH30650.1"/>
    </source>
</evidence>
<dbReference type="Pfam" id="PF17866">
    <property type="entry name" value="AAA_lid_6"/>
    <property type="match status" value="1"/>
</dbReference>
<dbReference type="InterPro" id="IPR000641">
    <property type="entry name" value="CbxX/CfxQ"/>
</dbReference>
<dbReference type="PANTHER" id="PTHR43392">
    <property type="entry name" value="AAA-TYPE ATPASE FAMILY PROTEIN / ANKYRIN REPEAT FAMILY PROTEIN"/>
    <property type="match status" value="1"/>
</dbReference>
<name>A0A151ASV0_9FIRM</name>
<keyword evidence="2" id="KW-0547">Nucleotide-binding</keyword>
<dbReference type="SUPFAM" id="SSF52540">
    <property type="entry name" value="P-loop containing nucleoside triphosphate hydrolases"/>
    <property type="match status" value="1"/>
</dbReference>
<dbReference type="Gene3D" id="1.10.8.60">
    <property type="match status" value="1"/>
</dbReference>
<dbReference type="PRINTS" id="PR00819">
    <property type="entry name" value="CBXCFQXSUPER"/>
</dbReference>
<dbReference type="InterPro" id="IPR050773">
    <property type="entry name" value="CbxX/CfxQ_RuBisCO_ESX"/>
</dbReference>
<dbReference type="InterPro" id="IPR003593">
    <property type="entry name" value="AAA+_ATPase"/>
</dbReference>
<evidence type="ECO:0000256" key="3">
    <source>
        <dbReference type="ARBA" id="ARBA00022840"/>
    </source>
</evidence>
<keyword evidence="4" id="KW-0812">Transmembrane</keyword>
<dbReference type="AlphaFoldDB" id="A0A151ASV0"/>
<accession>A0A151ASV0</accession>
<feature type="transmembrane region" description="Helical" evidence="4">
    <location>
        <begin position="80"/>
        <end position="101"/>
    </location>
</feature>
<dbReference type="InterPro" id="IPR027417">
    <property type="entry name" value="P-loop_NTPase"/>
</dbReference>
<keyword evidence="4" id="KW-0472">Membrane</keyword>
<gene>
    <name evidence="6" type="primary">spoVK_2</name>
    <name evidence="6" type="ORF">MOMUL_29830</name>
</gene>
<evidence type="ECO:0000256" key="4">
    <source>
        <dbReference type="SAM" id="Phobius"/>
    </source>
</evidence>
<dbReference type="CDD" id="cd00009">
    <property type="entry name" value="AAA"/>
    <property type="match status" value="1"/>
</dbReference>
<organism evidence="6 7">
    <name type="scientific">Moorella mulderi DSM 14980</name>
    <dbReference type="NCBI Taxonomy" id="1122241"/>
    <lineage>
        <taxon>Bacteria</taxon>
        <taxon>Bacillati</taxon>
        <taxon>Bacillota</taxon>
        <taxon>Clostridia</taxon>
        <taxon>Neomoorellales</taxon>
        <taxon>Neomoorellaceae</taxon>
        <taxon>Neomoorella</taxon>
    </lineage>
</organism>
<evidence type="ECO:0000313" key="7">
    <source>
        <dbReference type="Proteomes" id="UP000075670"/>
    </source>
</evidence>
<feature type="transmembrane region" description="Helical" evidence="4">
    <location>
        <begin position="37"/>
        <end position="68"/>
    </location>
</feature>
<dbReference type="Gene3D" id="3.40.50.300">
    <property type="entry name" value="P-loop containing nucleotide triphosphate hydrolases"/>
    <property type="match status" value="1"/>
</dbReference>
<dbReference type="PATRIC" id="fig|1122241.3.peg.3177"/>
<feature type="domain" description="AAA+ ATPase" evidence="5">
    <location>
        <begin position="224"/>
        <end position="362"/>
    </location>
</feature>
<dbReference type="PANTHER" id="PTHR43392:SF2">
    <property type="entry name" value="AAA-TYPE ATPASE FAMILY PROTEIN _ ANKYRIN REPEAT FAMILY PROTEIN"/>
    <property type="match status" value="1"/>
</dbReference>
<reference evidence="6 7" key="1">
    <citation type="submission" date="2016-02" db="EMBL/GenBank/DDBJ databases">
        <title>Genome sequence of Moorella mulderi DSM 14980.</title>
        <authorList>
            <person name="Poehlein A."/>
            <person name="Daniel R."/>
        </authorList>
    </citation>
    <scope>NUCLEOTIDE SEQUENCE [LARGE SCALE GENOMIC DNA]</scope>
    <source>
        <strain evidence="6 7">DSM 14980</strain>
    </source>
</reference>
<dbReference type="InterPro" id="IPR003959">
    <property type="entry name" value="ATPase_AAA_core"/>
</dbReference>
<evidence type="ECO:0000256" key="2">
    <source>
        <dbReference type="ARBA" id="ARBA00022741"/>
    </source>
</evidence>
<comment type="similarity">
    <text evidence="1">Belongs to the CbxX/CfxQ family.</text>
</comment>
<comment type="caution">
    <text evidence="6">The sequence shown here is derived from an EMBL/GenBank/DDBJ whole genome shotgun (WGS) entry which is preliminary data.</text>
</comment>
<evidence type="ECO:0000256" key="1">
    <source>
        <dbReference type="ARBA" id="ARBA00010378"/>
    </source>
</evidence>
<dbReference type="InterPro" id="IPR041627">
    <property type="entry name" value="AAA_lid_6"/>
</dbReference>
<dbReference type="Pfam" id="PF00004">
    <property type="entry name" value="AAA"/>
    <property type="match status" value="1"/>
</dbReference>
<feature type="transmembrane region" description="Helical" evidence="4">
    <location>
        <begin position="121"/>
        <end position="139"/>
    </location>
</feature>
<sequence>MVADNRANKRPSPFWNGFLSGLGYQAAKAFPALLKGLAAVLALVALVSIVASFPWLALALPAALVFLGKGGTTAGWCGRLAGLLAEHWPAAIGIVAAAAVFDRWGNYLDGLGLPPLVGVPLFFLLPAALAGAGFAYDAARRSGWPRAVRQGRVGHAAAVEEILSQPPVGTSGGLRGGPRPLSEVWREVDSLVGLAPVKQKLREIVALVEASRARQEQGLPPLTQTLHMAFLGNPGTGKTTVARLVGELFTALGVLPSGHLVETDRSGLVAAYVGQTALKVKGVVDKALGGVLFIDEAYSLARGGANDFGGEALDALVKAMEDHRSDMVVILAGYTGQMQELFRLNPGLESRVAFTLEFPDYTPEELVRIAAAYARKRGWRFGPGAEERLLARFRREASLIGRLGNGRHARNVVEEAERKAALRIARGQGGADVLLAEDFA</sequence>
<proteinExistence type="inferred from homology"/>
<keyword evidence="3" id="KW-0067">ATP-binding</keyword>
<evidence type="ECO:0000259" key="5">
    <source>
        <dbReference type="SMART" id="SM00382"/>
    </source>
</evidence>
<dbReference type="Proteomes" id="UP000075670">
    <property type="component" value="Unassembled WGS sequence"/>
</dbReference>
<dbReference type="GO" id="GO:0005524">
    <property type="term" value="F:ATP binding"/>
    <property type="evidence" value="ECO:0007669"/>
    <property type="project" value="UniProtKB-KW"/>
</dbReference>
<keyword evidence="4" id="KW-1133">Transmembrane helix</keyword>
<keyword evidence="7" id="KW-1185">Reference proteome</keyword>
<dbReference type="EMBL" id="LTBC01000024">
    <property type="protein sequence ID" value="KYH30650.1"/>
    <property type="molecule type" value="Genomic_DNA"/>
</dbReference>
<protein>
    <submittedName>
        <fullName evidence="6">Stage V sporulation protein K</fullName>
    </submittedName>
</protein>
<dbReference type="GO" id="GO:0016887">
    <property type="term" value="F:ATP hydrolysis activity"/>
    <property type="evidence" value="ECO:0007669"/>
    <property type="project" value="InterPro"/>
</dbReference>
<dbReference type="SMART" id="SM00382">
    <property type="entry name" value="AAA"/>
    <property type="match status" value="1"/>
</dbReference>